<dbReference type="GO" id="GO:0016874">
    <property type="term" value="F:ligase activity"/>
    <property type="evidence" value="ECO:0007669"/>
    <property type="project" value="UniProtKB-KW"/>
</dbReference>
<evidence type="ECO:0000313" key="2">
    <source>
        <dbReference type="EMBL" id="CCB92229.1"/>
    </source>
</evidence>
<protein>
    <submittedName>
        <fullName evidence="2">Putative lipoate-protein ligase A</fullName>
        <ecNumber evidence="2">6.3.2.-</ecNumber>
    </submittedName>
</protein>
<dbReference type="AlphaFoldDB" id="F8LFF9"/>
<dbReference type="EMBL" id="FR872662">
    <property type="protein sequence ID" value="CCB92229.1"/>
    <property type="molecule type" value="Genomic_DNA"/>
</dbReference>
<evidence type="ECO:0000259" key="1">
    <source>
        <dbReference type="PROSITE" id="PS51733"/>
    </source>
</evidence>
<dbReference type="InterPro" id="IPR053264">
    <property type="entry name" value="Lipoate-ligase_2_inactive"/>
</dbReference>
<organism evidence="2">
    <name type="scientific">Waddlia chondrophila 2032/99</name>
    <dbReference type="NCBI Taxonomy" id="765953"/>
    <lineage>
        <taxon>Bacteria</taxon>
        <taxon>Pseudomonadati</taxon>
        <taxon>Chlamydiota</taxon>
        <taxon>Chlamydiia</taxon>
        <taxon>Parachlamydiales</taxon>
        <taxon>Waddliaceae</taxon>
        <taxon>Waddlia</taxon>
    </lineage>
</organism>
<name>F8LFF9_9BACT</name>
<dbReference type="PROSITE" id="PS51733">
    <property type="entry name" value="BPL_LPL_CATALYTIC"/>
    <property type="match status" value="1"/>
</dbReference>
<dbReference type="Gene3D" id="3.30.930.10">
    <property type="entry name" value="Bira Bifunctional Protein, Domain 2"/>
    <property type="match status" value="1"/>
</dbReference>
<sequence length="238" mass="27611">MKPAIHLLRLNHCPIFKQLQLEEALLRVDKRNWCIINEGTPDAIVMGISGKPEEFINQKRFEKHPVPVIRRFSGGGCVYVDRDTFFVTLILNHTSSPAQPFPQQILCWTKELYQPLIGDPTFCVRENDYVIGEHKFGGNAQYIVKNRWLHHSSLLWDFCPDKMEHLNLPSKRPDYRSNRSHKEFLCTLKPRFSSKETFWEQLESSLSSKFHIDRVSLNEAEAALAAPHRKATEQLIDG</sequence>
<dbReference type="CDD" id="cd16443">
    <property type="entry name" value="LplA"/>
    <property type="match status" value="1"/>
</dbReference>
<dbReference type="PANTHER" id="PTHR43506">
    <property type="entry name" value="BIOTIN/LIPOATE A/B PROTEIN LIGASE FAMILY"/>
    <property type="match status" value="1"/>
</dbReference>
<dbReference type="PANTHER" id="PTHR43506:SF1">
    <property type="entry name" value="BPL_LPL CATALYTIC DOMAIN-CONTAINING PROTEIN"/>
    <property type="match status" value="1"/>
</dbReference>
<accession>F8LFF9</accession>
<dbReference type="SUPFAM" id="SSF55681">
    <property type="entry name" value="Class II aaRS and biotin synthetases"/>
    <property type="match status" value="1"/>
</dbReference>
<dbReference type="InterPro" id="IPR004143">
    <property type="entry name" value="BPL_LPL_catalytic"/>
</dbReference>
<dbReference type="Pfam" id="PF21948">
    <property type="entry name" value="LplA-B_cat"/>
    <property type="match status" value="1"/>
</dbReference>
<dbReference type="EC" id="6.3.2.-" evidence="2"/>
<proteinExistence type="predicted"/>
<keyword evidence="2" id="KW-0436">Ligase</keyword>
<feature type="domain" description="BPL/LPL catalytic" evidence="1">
    <location>
        <begin position="29"/>
        <end position="214"/>
    </location>
</feature>
<reference evidence="2" key="1">
    <citation type="submission" date="2011-05" db="EMBL/GenBank/DDBJ databases">
        <title>Unity in variety -- the pan-genome of the Chlamydiae.</title>
        <authorList>
            <person name="Collingro A."/>
            <person name="Tischler P."/>
            <person name="Weinmaier T."/>
            <person name="Penz T."/>
            <person name="Heinz E."/>
            <person name="Brunham R.C."/>
            <person name="Read T.D."/>
            <person name="Bavoil P.M."/>
            <person name="Sachse K."/>
            <person name="Kahane S."/>
            <person name="Friedman M.G."/>
            <person name="Rattei T."/>
            <person name="Myers G.S.A."/>
            <person name="Horn M."/>
        </authorList>
    </citation>
    <scope>NUCLEOTIDE SEQUENCE</scope>
    <source>
        <strain evidence="2">2032/99</strain>
    </source>
</reference>
<gene>
    <name evidence="2" type="ORF">WCH_CA13640</name>
</gene>
<dbReference type="InterPro" id="IPR045864">
    <property type="entry name" value="aa-tRNA-synth_II/BPL/LPL"/>
</dbReference>